<feature type="domain" description="RDD" evidence="6">
    <location>
        <begin position="18"/>
        <end position="145"/>
    </location>
</feature>
<proteinExistence type="predicted"/>
<reference evidence="8" key="1">
    <citation type="journal article" date="2019" name="Int. J. Syst. Evol. Microbiol.">
        <title>The Global Catalogue of Microorganisms (GCM) 10K type strain sequencing project: providing services to taxonomists for standard genome sequencing and annotation.</title>
        <authorList>
            <consortium name="The Broad Institute Genomics Platform"/>
            <consortium name="The Broad Institute Genome Sequencing Center for Infectious Disease"/>
            <person name="Wu L."/>
            <person name="Ma J."/>
        </authorList>
    </citation>
    <scope>NUCLEOTIDE SEQUENCE [LARGE SCALE GENOMIC DNA]</scope>
    <source>
        <strain evidence="8">JCM 18200</strain>
    </source>
</reference>
<dbReference type="Pfam" id="PF06271">
    <property type="entry name" value="RDD"/>
    <property type="match status" value="1"/>
</dbReference>
<protein>
    <recommendedName>
        <fullName evidence="6">RDD domain-containing protein</fullName>
    </recommendedName>
</protein>
<accession>A0ABP9C6E3</accession>
<dbReference type="Proteomes" id="UP001501411">
    <property type="component" value="Unassembled WGS sequence"/>
</dbReference>
<comment type="caution">
    <text evidence="7">The sequence shown here is derived from an EMBL/GenBank/DDBJ whole genome shotgun (WGS) entry which is preliminary data.</text>
</comment>
<evidence type="ECO:0000259" key="6">
    <source>
        <dbReference type="Pfam" id="PF06271"/>
    </source>
</evidence>
<name>A0ABP9C6E3_9SPHI</name>
<feature type="transmembrane region" description="Helical" evidence="5">
    <location>
        <begin position="32"/>
        <end position="53"/>
    </location>
</feature>
<keyword evidence="4 5" id="KW-0472">Membrane</keyword>
<dbReference type="RefSeq" id="WP_345234432.1">
    <property type="nucleotide sequence ID" value="NZ_BAABIQ010000043.1"/>
</dbReference>
<gene>
    <name evidence="7" type="ORF">GCM10023231_38100</name>
</gene>
<keyword evidence="3 5" id="KW-1133">Transmembrane helix</keyword>
<evidence type="ECO:0000256" key="1">
    <source>
        <dbReference type="ARBA" id="ARBA00004141"/>
    </source>
</evidence>
<dbReference type="EMBL" id="BAABIQ010000043">
    <property type="protein sequence ID" value="GAA4805305.1"/>
    <property type="molecule type" value="Genomic_DNA"/>
</dbReference>
<evidence type="ECO:0000256" key="3">
    <source>
        <dbReference type="ARBA" id="ARBA00022989"/>
    </source>
</evidence>
<evidence type="ECO:0000313" key="8">
    <source>
        <dbReference type="Proteomes" id="UP001501411"/>
    </source>
</evidence>
<sequence length="244" mass="27176">MNQVSVITSQNISIDYDVAGLGERIAARIIDYLLFFCIYLLAVLIVVSLGQIFSNTTMVVLLVVYGLLFVFYDLLCETLFNGQSIGKRLLKIKVISLDGYQPSLGQYFLRWLFRLVDFVLTAQVGGLICVAVTPNKQRIGDIVAGTTLIRTVPRTALEAVVFRPPIEGDSYTPIIPEVIHLSDQDITLIHEVIVNFNKSGNNLLVYKMAMKAADVMQVRIPNGMDELAFLQQVIKDYNHVMASG</sequence>
<evidence type="ECO:0000256" key="5">
    <source>
        <dbReference type="SAM" id="Phobius"/>
    </source>
</evidence>
<dbReference type="PANTHER" id="PTHR38480">
    <property type="entry name" value="SLR0254 PROTEIN"/>
    <property type="match status" value="1"/>
</dbReference>
<evidence type="ECO:0000313" key="7">
    <source>
        <dbReference type="EMBL" id="GAA4805305.1"/>
    </source>
</evidence>
<evidence type="ECO:0000256" key="4">
    <source>
        <dbReference type="ARBA" id="ARBA00023136"/>
    </source>
</evidence>
<keyword evidence="8" id="KW-1185">Reference proteome</keyword>
<evidence type="ECO:0000256" key="2">
    <source>
        <dbReference type="ARBA" id="ARBA00022692"/>
    </source>
</evidence>
<dbReference type="InterPro" id="IPR010432">
    <property type="entry name" value="RDD"/>
</dbReference>
<comment type="subcellular location">
    <subcellularLocation>
        <location evidence="1">Membrane</location>
        <topology evidence="1">Multi-pass membrane protein</topology>
    </subcellularLocation>
</comment>
<keyword evidence="2 5" id="KW-0812">Transmembrane</keyword>
<feature type="transmembrane region" description="Helical" evidence="5">
    <location>
        <begin position="59"/>
        <end position="80"/>
    </location>
</feature>
<dbReference type="PANTHER" id="PTHR38480:SF1">
    <property type="entry name" value="SLR0254 PROTEIN"/>
    <property type="match status" value="1"/>
</dbReference>
<organism evidence="7 8">
    <name type="scientific">Olivibacter ginsenosidimutans</name>
    <dbReference type="NCBI Taxonomy" id="1176537"/>
    <lineage>
        <taxon>Bacteria</taxon>
        <taxon>Pseudomonadati</taxon>
        <taxon>Bacteroidota</taxon>
        <taxon>Sphingobacteriia</taxon>
        <taxon>Sphingobacteriales</taxon>
        <taxon>Sphingobacteriaceae</taxon>
        <taxon>Olivibacter</taxon>
    </lineage>
</organism>